<dbReference type="InterPro" id="IPR036291">
    <property type="entry name" value="NAD(P)-bd_dom_sf"/>
</dbReference>
<dbReference type="PANTHER" id="PTHR47129:SF1">
    <property type="entry name" value="NMRA-LIKE DOMAIN-CONTAINING PROTEIN"/>
    <property type="match status" value="1"/>
</dbReference>
<dbReference type="SUPFAM" id="SSF51735">
    <property type="entry name" value="NAD(P)-binding Rossmann-fold domains"/>
    <property type="match status" value="1"/>
</dbReference>
<dbReference type="Gene3D" id="3.40.50.720">
    <property type="entry name" value="NAD(P)-binding Rossmann-like Domain"/>
    <property type="match status" value="1"/>
</dbReference>
<comment type="caution">
    <text evidence="2">The sequence shown here is derived from an EMBL/GenBank/DDBJ whole genome shotgun (WGS) entry which is preliminary data.</text>
</comment>
<dbReference type="EMBL" id="JASJOS010000001">
    <property type="protein sequence ID" value="MDJ1478868.1"/>
    <property type="molecule type" value="Genomic_DNA"/>
</dbReference>
<dbReference type="Proteomes" id="UP001241110">
    <property type="component" value="Unassembled WGS sequence"/>
</dbReference>
<evidence type="ECO:0000313" key="3">
    <source>
        <dbReference type="Proteomes" id="UP001241110"/>
    </source>
</evidence>
<dbReference type="EC" id="1.6.5.2" evidence="2"/>
<organism evidence="2 3">
    <name type="scientific">Xanthocytophaga flava</name>
    <dbReference type="NCBI Taxonomy" id="3048013"/>
    <lineage>
        <taxon>Bacteria</taxon>
        <taxon>Pseudomonadati</taxon>
        <taxon>Bacteroidota</taxon>
        <taxon>Cytophagia</taxon>
        <taxon>Cytophagales</taxon>
        <taxon>Rhodocytophagaceae</taxon>
        <taxon>Xanthocytophaga</taxon>
    </lineage>
</organism>
<gene>
    <name evidence="2" type="ORF">QNI16_00145</name>
</gene>
<dbReference type="InterPro" id="IPR008030">
    <property type="entry name" value="NmrA-like"/>
</dbReference>
<accession>A0AAE3QLL4</accession>
<dbReference type="AlphaFoldDB" id="A0AAE3QLL4"/>
<dbReference type="PANTHER" id="PTHR47129">
    <property type="entry name" value="QUINONE OXIDOREDUCTASE 2"/>
    <property type="match status" value="1"/>
</dbReference>
<feature type="domain" description="NmrA-like" evidence="1">
    <location>
        <begin position="2"/>
        <end position="282"/>
    </location>
</feature>
<evidence type="ECO:0000313" key="2">
    <source>
        <dbReference type="EMBL" id="MDJ1478868.1"/>
    </source>
</evidence>
<dbReference type="InterPro" id="IPR052718">
    <property type="entry name" value="NmrA-type_oxidoreductase"/>
</dbReference>
<proteinExistence type="predicted"/>
<name>A0AAE3QLL4_9BACT</name>
<reference evidence="2" key="1">
    <citation type="submission" date="2023-05" db="EMBL/GenBank/DDBJ databases">
        <authorList>
            <person name="Zhang X."/>
        </authorList>
    </citation>
    <scope>NUCLEOTIDE SEQUENCE</scope>
    <source>
        <strain evidence="2">YF14B1</strain>
    </source>
</reference>
<dbReference type="GO" id="GO:0003955">
    <property type="term" value="F:NAD(P)H dehydrogenase (quinone) activity"/>
    <property type="evidence" value="ECO:0007669"/>
    <property type="project" value="UniProtKB-EC"/>
</dbReference>
<sequence>MILVTGATGGLGNATIQALLKKGFPANEISALVRDEHKAADLKSAGIQIKIGNYNEYDSLKTALVGVDKLLLVSSNEMVDRLVQHKNVINAALENGVKHIVYTGIDIVSYETTVIPYVSQIHKDTADYLQEVGIPYTILDNTLYADSIGMFSGEKFLETGIFFPAGEGKLPWVPKAEMGEAAAVVLTTSGHENKNYAITANVAYSFSEIAEILSEITGQEVKYLKPDAETYVEGLVKAGVPKEIASFLAGFGIAIGNGEFNTHRSDLEKLLGRKPMEIKAYLTEIYG</sequence>
<protein>
    <submittedName>
        <fullName evidence="2">SDR family oxidoreductase</fullName>
        <ecNumber evidence="2">1.6.5.2</ecNumber>
    </submittedName>
</protein>
<dbReference type="Pfam" id="PF05368">
    <property type="entry name" value="NmrA"/>
    <property type="match status" value="1"/>
</dbReference>
<keyword evidence="2" id="KW-0560">Oxidoreductase</keyword>
<dbReference type="Gene3D" id="3.90.25.10">
    <property type="entry name" value="UDP-galactose 4-epimerase, domain 1"/>
    <property type="match status" value="1"/>
</dbReference>
<dbReference type="RefSeq" id="WP_313974602.1">
    <property type="nucleotide sequence ID" value="NZ_JASJOS010000001.1"/>
</dbReference>
<evidence type="ECO:0000259" key="1">
    <source>
        <dbReference type="Pfam" id="PF05368"/>
    </source>
</evidence>
<dbReference type="CDD" id="cd05269">
    <property type="entry name" value="TMR_SDR_a"/>
    <property type="match status" value="1"/>
</dbReference>